<dbReference type="Proteomes" id="UP001152320">
    <property type="component" value="Chromosome 1"/>
</dbReference>
<dbReference type="CDD" id="cd00275">
    <property type="entry name" value="C2_PLC_like"/>
    <property type="match status" value="1"/>
</dbReference>
<proteinExistence type="predicted"/>
<dbReference type="PANTHER" id="PTHR10336">
    <property type="entry name" value="PHOSPHOINOSITIDE-SPECIFIC PHOSPHOLIPASE C FAMILY PROTEIN"/>
    <property type="match status" value="1"/>
</dbReference>
<dbReference type="GO" id="GO:0007214">
    <property type="term" value="P:gamma-aminobutyric acid signaling pathway"/>
    <property type="evidence" value="ECO:0007669"/>
    <property type="project" value="TreeGrafter"/>
</dbReference>
<gene>
    <name evidence="3" type="ORF">HOLleu_01063</name>
</gene>
<keyword evidence="4" id="KW-1185">Reference proteome</keyword>
<dbReference type="InterPro" id="IPR001192">
    <property type="entry name" value="PI-PLC_fam"/>
</dbReference>
<evidence type="ECO:0000259" key="2">
    <source>
        <dbReference type="PROSITE" id="PS50004"/>
    </source>
</evidence>
<evidence type="ECO:0000313" key="3">
    <source>
        <dbReference type="EMBL" id="KAJ8048661.1"/>
    </source>
</evidence>
<name>A0A9Q1HKL9_HOLLE</name>
<feature type="compositionally biased region" description="Low complexity" evidence="1">
    <location>
        <begin position="370"/>
        <end position="380"/>
    </location>
</feature>
<organism evidence="3 4">
    <name type="scientific">Holothuria leucospilota</name>
    <name type="common">Black long sea cucumber</name>
    <name type="synonym">Mertensiothuria leucospilota</name>
    <dbReference type="NCBI Taxonomy" id="206669"/>
    <lineage>
        <taxon>Eukaryota</taxon>
        <taxon>Metazoa</taxon>
        <taxon>Echinodermata</taxon>
        <taxon>Eleutherozoa</taxon>
        <taxon>Echinozoa</taxon>
        <taxon>Holothuroidea</taxon>
        <taxon>Aspidochirotacea</taxon>
        <taxon>Aspidochirotida</taxon>
        <taxon>Holothuriidae</taxon>
        <taxon>Holothuria</taxon>
    </lineage>
</organism>
<dbReference type="GO" id="GO:0051209">
    <property type="term" value="P:release of sequestered calcium ion into cytosol"/>
    <property type="evidence" value="ECO:0007669"/>
    <property type="project" value="TreeGrafter"/>
</dbReference>
<reference evidence="3" key="1">
    <citation type="submission" date="2021-10" db="EMBL/GenBank/DDBJ databases">
        <title>Tropical sea cucumber genome reveals ecological adaptation and Cuvierian tubules defense mechanism.</title>
        <authorList>
            <person name="Chen T."/>
        </authorList>
    </citation>
    <scope>NUCLEOTIDE SEQUENCE</scope>
    <source>
        <strain evidence="3">Nanhai2018</strain>
        <tissue evidence="3">Muscle</tissue>
    </source>
</reference>
<evidence type="ECO:0000256" key="1">
    <source>
        <dbReference type="SAM" id="MobiDB-lite"/>
    </source>
</evidence>
<dbReference type="PROSITE" id="PS50004">
    <property type="entry name" value="C2"/>
    <property type="match status" value="1"/>
</dbReference>
<dbReference type="GO" id="GO:0032228">
    <property type="term" value="P:regulation of synaptic transmission, GABAergic"/>
    <property type="evidence" value="ECO:0007669"/>
    <property type="project" value="TreeGrafter"/>
</dbReference>
<dbReference type="PANTHER" id="PTHR10336:SF196">
    <property type="entry name" value="PHOSPHOINOSITIDE PHOSPHOLIPASE C"/>
    <property type="match status" value="1"/>
</dbReference>
<feature type="compositionally biased region" description="Polar residues" evidence="1">
    <location>
        <begin position="320"/>
        <end position="329"/>
    </location>
</feature>
<feature type="domain" description="C2" evidence="2">
    <location>
        <begin position="1"/>
        <end position="79"/>
    </location>
</feature>
<dbReference type="InterPro" id="IPR035892">
    <property type="entry name" value="C2_domain_sf"/>
</dbReference>
<dbReference type="OrthoDB" id="269822at2759"/>
<dbReference type="AlphaFoldDB" id="A0A9Q1HKL9"/>
<dbReference type="Gene3D" id="2.60.40.150">
    <property type="entry name" value="C2 domain"/>
    <property type="match status" value="1"/>
</dbReference>
<feature type="region of interest" description="Disordered" evidence="1">
    <location>
        <begin position="316"/>
        <end position="390"/>
    </location>
</feature>
<accession>A0A9Q1HKL9</accession>
<dbReference type="Pfam" id="PF00168">
    <property type="entry name" value="C2"/>
    <property type="match status" value="1"/>
</dbReference>
<dbReference type="GO" id="GO:0004435">
    <property type="term" value="F:phosphatidylinositol-4,5-bisphosphate phospholipase C activity"/>
    <property type="evidence" value="ECO:0007669"/>
    <property type="project" value="TreeGrafter"/>
</dbReference>
<dbReference type="InterPro" id="IPR000008">
    <property type="entry name" value="C2_dom"/>
</dbReference>
<sequence length="458" mass="50656">MEIFGIPADCAEERTKTVPHNGHHPIFDESFEFTVNLPEQALVRFVVLDDEYIGDEFIGQYTIPFECLQPGYRHFTLLSNTGESLAPASLFIHVAITNKRGGGKPSKRGMSVKRMRNSKKGVKLRTVGVKAIDENFKNAITPFRESFELRDKVQSAVRAFKESCGLASIANLKQCIRVLSSRAVAATEPVQLKLRWNEQIVILEMEGGPPEILRKSMTAFELFADECTVLLDRYDGLHDAIEGVHRGAMELYESLSALLQKEGLKGKKLAKSTEGFAWNIRVLKGQMDILSHARKEIIDWMTQVYDAGTALGLTEEAASRASQETPQDYSDNEDSEGSREQDADVTLTRTKENGALTTHSKSNHVGRTMSDVSSVTSDISDISRKTSASNDTDDAVFLETVLEGDGGTMQTNSTVETISEEDCGRKDEEKTKVNNNLDSVDTELLEARLAAADFSTDI</sequence>
<evidence type="ECO:0000313" key="4">
    <source>
        <dbReference type="Proteomes" id="UP001152320"/>
    </source>
</evidence>
<protein>
    <submittedName>
        <fullName evidence="3">Inactive phospholipase C-like protein 2</fullName>
    </submittedName>
</protein>
<comment type="caution">
    <text evidence="3">The sequence shown here is derived from an EMBL/GenBank/DDBJ whole genome shotgun (WGS) entry which is preliminary data.</text>
</comment>
<dbReference type="GO" id="GO:0048015">
    <property type="term" value="P:phosphatidylinositol-mediated signaling"/>
    <property type="evidence" value="ECO:0007669"/>
    <property type="project" value="TreeGrafter"/>
</dbReference>
<feature type="compositionally biased region" description="Polar residues" evidence="1">
    <location>
        <begin position="355"/>
        <end position="365"/>
    </location>
</feature>
<dbReference type="SUPFAM" id="SSF49562">
    <property type="entry name" value="C2 domain (Calcium/lipid-binding domain, CaLB)"/>
    <property type="match status" value="1"/>
</dbReference>
<dbReference type="GO" id="GO:0046488">
    <property type="term" value="P:phosphatidylinositol metabolic process"/>
    <property type="evidence" value="ECO:0007669"/>
    <property type="project" value="TreeGrafter"/>
</dbReference>
<dbReference type="EMBL" id="JAIZAY010000001">
    <property type="protein sequence ID" value="KAJ8048661.1"/>
    <property type="molecule type" value="Genomic_DNA"/>
</dbReference>